<evidence type="ECO:0000256" key="2">
    <source>
        <dbReference type="SAM" id="MobiDB-lite"/>
    </source>
</evidence>
<proteinExistence type="predicted"/>
<sequence>MTMKMNLDHINNKGGEIMPSSEEIETAEKLITEVMEKEEKERRELEERLLNLEKALNELKKEYKDGYPTREEMKKFFIKELQESMLNRKFNR</sequence>
<evidence type="ECO:0000313" key="3">
    <source>
        <dbReference type="EMBL" id="QJA81811.1"/>
    </source>
</evidence>
<keyword evidence="1" id="KW-0175">Coiled coil</keyword>
<feature type="coiled-coil region" evidence="1">
    <location>
        <begin position="24"/>
        <end position="62"/>
    </location>
</feature>
<reference evidence="3" key="1">
    <citation type="submission" date="2020-03" db="EMBL/GenBank/DDBJ databases">
        <title>The deep terrestrial virosphere.</title>
        <authorList>
            <person name="Holmfeldt K."/>
            <person name="Nilsson E."/>
            <person name="Simone D."/>
            <person name="Lopez-Fernandez M."/>
            <person name="Wu X."/>
            <person name="de Brujin I."/>
            <person name="Lundin D."/>
            <person name="Andersson A."/>
            <person name="Bertilsson S."/>
            <person name="Dopson M."/>
        </authorList>
    </citation>
    <scope>NUCLEOTIDE SEQUENCE</scope>
    <source>
        <strain evidence="3">MM415A00492</strain>
    </source>
</reference>
<dbReference type="EMBL" id="MT142470">
    <property type="protein sequence ID" value="QJA81811.1"/>
    <property type="molecule type" value="Genomic_DNA"/>
</dbReference>
<dbReference type="AlphaFoldDB" id="A0A6M3KJK5"/>
<protein>
    <submittedName>
        <fullName evidence="3">Uncharacterized protein</fullName>
    </submittedName>
</protein>
<feature type="compositionally biased region" description="Basic and acidic residues" evidence="2">
    <location>
        <begin position="1"/>
        <end position="11"/>
    </location>
</feature>
<gene>
    <name evidence="3" type="ORF">MM415A00492_0021</name>
</gene>
<feature type="region of interest" description="Disordered" evidence="2">
    <location>
        <begin position="1"/>
        <end position="23"/>
    </location>
</feature>
<evidence type="ECO:0000256" key="1">
    <source>
        <dbReference type="SAM" id="Coils"/>
    </source>
</evidence>
<organism evidence="3">
    <name type="scientific">viral metagenome</name>
    <dbReference type="NCBI Taxonomy" id="1070528"/>
    <lineage>
        <taxon>unclassified sequences</taxon>
        <taxon>metagenomes</taxon>
        <taxon>organismal metagenomes</taxon>
    </lineage>
</organism>
<accession>A0A6M3KJK5</accession>
<name>A0A6M3KJK5_9ZZZZ</name>